<organism evidence="2 3">
    <name type="scientific">Daphnia magna</name>
    <dbReference type="NCBI Taxonomy" id="35525"/>
    <lineage>
        <taxon>Eukaryota</taxon>
        <taxon>Metazoa</taxon>
        <taxon>Ecdysozoa</taxon>
        <taxon>Arthropoda</taxon>
        <taxon>Crustacea</taxon>
        <taxon>Branchiopoda</taxon>
        <taxon>Diplostraca</taxon>
        <taxon>Cladocera</taxon>
        <taxon>Anomopoda</taxon>
        <taxon>Daphniidae</taxon>
        <taxon>Daphnia</taxon>
    </lineage>
</organism>
<reference evidence="2 3" key="1">
    <citation type="journal article" date="2023" name="Nucleic Acids Res.">
        <title>The hologenome of Daphnia magna reveals possible DNA methylation and microbiome-mediated evolution of the host genome.</title>
        <authorList>
            <person name="Chaturvedi A."/>
            <person name="Li X."/>
            <person name="Dhandapani V."/>
            <person name="Marshall H."/>
            <person name="Kissane S."/>
            <person name="Cuenca-Cambronero M."/>
            <person name="Asole G."/>
            <person name="Calvet F."/>
            <person name="Ruiz-Romero M."/>
            <person name="Marangio P."/>
            <person name="Guigo R."/>
            <person name="Rago D."/>
            <person name="Mirbahai L."/>
            <person name="Eastwood N."/>
            <person name="Colbourne J.K."/>
            <person name="Zhou J."/>
            <person name="Mallon E."/>
            <person name="Orsini L."/>
        </authorList>
    </citation>
    <scope>NUCLEOTIDE SEQUENCE [LARGE SCALE GENOMIC DNA]</scope>
    <source>
        <strain evidence="2">LRV0_1</strain>
    </source>
</reference>
<comment type="caution">
    <text evidence="2">The sequence shown here is derived from an EMBL/GenBank/DDBJ whole genome shotgun (WGS) entry which is preliminary data.</text>
</comment>
<sequence length="67" mass="7671">MNRLVQGRCMRQKAWLLIHVGCTNNYEYDDDCDFNEEDSFSSEEDSSSSEEDSSSSEEDSSSSEEEN</sequence>
<evidence type="ECO:0000256" key="1">
    <source>
        <dbReference type="SAM" id="MobiDB-lite"/>
    </source>
</evidence>
<name>A0ABR0AHW3_9CRUS</name>
<accession>A0ABR0AHW3</accession>
<gene>
    <name evidence="2" type="ORF">OUZ56_010128</name>
</gene>
<keyword evidence="3" id="KW-1185">Reference proteome</keyword>
<evidence type="ECO:0000313" key="3">
    <source>
        <dbReference type="Proteomes" id="UP001234178"/>
    </source>
</evidence>
<dbReference type="Proteomes" id="UP001234178">
    <property type="component" value="Unassembled WGS sequence"/>
</dbReference>
<evidence type="ECO:0000313" key="2">
    <source>
        <dbReference type="EMBL" id="KAK4024706.1"/>
    </source>
</evidence>
<feature type="region of interest" description="Disordered" evidence="1">
    <location>
        <begin position="33"/>
        <end position="67"/>
    </location>
</feature>
<dbReference type="EMBL" id="JAOYFB010000037">
    <property type="protein sequence ID" value="KAK4024706.1"/>
    <property type="molecule type" value="Genomic_DNA"/>
</dbReference>
<protein>
    <submittedName>
        <fullName evidence="2">Uncharacterized protein</fullName>
    </submittedName>
</protein>
<proteinExistence type="predicted"/>